<proteinExistence type="inferred from homology"/>
<comment type="subcellular location">
    <subcellularLocation>
        <location evidence="1">Periplasm</location>
    </subcellularLocation>
</comment>
<reference evidence="5" key="1">
    <citation type="submission" date="2018-05" db="EMBL/GenBank/DDBJ databases">
        <authorList>
            <person name="Lanie J.A."/>
            <person name="Ng W.-L."/>
            <person name="Kazmierczak K.M."/>
            <person name="Andrzejewski T.M."/>
            <person name="Davidsen T.M."/>
            <person name="Wayne K.J."/>
            <person name="Tettelin H."/>
            <person name="Glass J.I."/>
            <person name="Rusch D."/>
            <person name="Podicherti R."/>
            <person name="Tsui H.-C.T."/>
            <person name="Winkler M.E."/>
        </authorList>
    </citation>
    <scope>NUCLEOTIDE SEQUENCE</scope>
</reference>
<dbReference type="Pfam" id="PF09084">
    <property type="entry name" value="NMT1"/>
    <property type="match status" value="1"/>
</dbReference>
<dbReference type="EMBL" id="UINC01006241">
    <property type="protein sequence ID" value="SVA26338.1"/>
    <property type="molecule type" value="Genomic_DNA"/>
</dbReference>
<feature type="domain" description="SsuA/THI5-like" evidence="4">
    <location>
        <begin position="62"/>
        <end position="264"/>
    </location>
</feature>
<evidence type="ECO:0000256" key="2">
    <source>
        <dbReference type="ARBA" id="ARBA00010742"/>
    </source>
</evidence>
<name>A0A381UFE7_9ZZZZ</name>
<sequence length="339" mass="36267">MALGESKQRRKELNMQLLRKTILGVSALAISASITTAGYAADVRVAFFLEWATPNQIAKVEKTYDDAMGVNLKWTNFDTGVNMTEAMLAGDIDISYSQGLTPFANAVNAKAPIKMVAIAVAYGAADDCIVRNDAGISKSNASELEGKKVAVPLNTMADFGFRMTMKAVGVDVNELKVVDMAPEDGAVALIDGQVTMACAYGANSLTKMKTVGKPMLTSAAKKAAGITSFDIISVTDKFAQENPALVRTFIDVTHKANAAFAKDQSKIGVIAKDAGMTVEKTKSQMSGFVFPTVDEQMRDYFSKNGLARTMTAFMGKMFATSSNPALKDYNATIDTSFLK</sequence>
<dbReference type="GO" id="GO:0042597">
    <property type="term" value="C:periplasmic space"/>
    <property type="evidence" value="ECO:0007669"/>
    <property type="project" value="UniProtKB-SubCell"/>
</dbReference>
<dbReference type="SUPFAM" id="SSF53850">
    <property type="entry name" value="Periplasmic binding protein-like II"/>
    <property type="match status" value="1"/>
</dbReference>
<organism evidence="5">
    <name type="scientific">marine metagenome</name>
    <dbReference type="NCBI Taxonomy" id="408172"/>
    <lineage>
        <taxon>unclassified sequences</taxon>
        <taxon>metagenomes</taxon>
        <taxon>ecological metagenomes</taxon>
    </lineage>
</organism>
<dbReference type="PANTHER" id="PTHR30024:SF47">
    <property type="entry name" value="TAURINE-BINDING PERIPLASMIC PROTEIN"/>
    <property type="match status" value="1"/>
</dbReference>
<dbReference type="Gene3D" id="3.40.190.10">
    <property type="entry name" value="Periplasmic binding protein-like II"/>
    <property type="match status" value="2"/>
</dbReference>
<dbReference type="GO" id="GO:0042918">
    <property type="term" value="P:alkanesulfonate transmembrane transport"/>
    <property type="evidence" value="ECO:0007669"/>
    <property type="project" value="TreeGrafter"/>
</dbReference>
<evidence type="ECO:0000256" key="1">
    <source>
        <dbReference type="ARBA" id="ARBA00004418"/>
    </source>
</evidence>
<dbReference type="AlphaFoldDB" id="A0A381UFE7"/>
<evidence type="ECO:0000256" key="3">
    <source>
        <dbReference type="ARBA" id="ARBA00022729"/>
    </source>
</evidence>
<accession>A0A381UFE7</accession>
<protein>
    <recommendedName>
        <fullName evidence="4">SsuA/THI5-like domain-containing protein</fullName>
    </recommendedName>
</protein>
<evidence type="ECO:0000313" key="5">
    <source>
        <dbReference type="EMBL" id="SVA26338.1"/>
    </source>
</evidence>
<comment type="similarity">
    <text evidence="2">Belongs to the bacterial solute-binding protein SsuA/TauA family.</text>
</comment>
<gene>
    <name evidence="5" type="ORF">METZ01_LOCUS79192</name>
</gene>
<dbReference type="PANTHER" id="PTHR30024">
    <property type="entry name" value="ALIPHATIC SULFONATES-BINDING PROTEIN-RELATED"/>
    <property type="match status" value="1"/>
</dbReference>
<evidence type="ECO:0000259" key="4">
    <source>
        <dbReference type="Pfam" id="PF09084"/>
    </source>
</evidence>
<dbReference type="InterPro" id="IPR015168">
    <property type="entry name" value="SsuA/THI5"/>
</dbReference>
<keyword evidence="3" id="KW-0732">Signal</keyword>